<reference evidence="1 2" key="1">
    <citation type="journal article" date="2019" name="Commun. Biol.">
        <title>The bagworm genome reveals a unique fibroin gene that provides high tensile strength.</title>
        <authorList>
            <person name="Kono N."/>
            <person name="Nakamura H."/>
            <person name="Ohtoshi R."/>
            <person name="Tomita M."/>
            <person name="Numata K."/>
            <person name="Arakawa K."/>
        </authorList>
    </citation>
    <scope>NUCLEOTIDE SEQUENCE [LARGE SCALE GENOMIC DNA]</scope>
</reference>
<organism evidence="1 2">
    <name type="scientific">Eumeta variegata</name>
    <name type="common">Bagworm moth</name>
    <name type="synonym">Eumeta japonica</name>
    <dbReference type="NCBI Taxonomy" id="151549"/>
    <lineage>
        <taxon>Eukaryota</taxon>
        <taxon>Metazoa</taxon>
        <taxon>Ecdysozoa</taxon>
        <taxon>Arthropoda</taxon>
        <taxon>Hexapoda</taxon>
        <taxon>Insecta</taxon>
        <taxon>Pterygota</taxon>
        <taxon>Neoptera</taxon>
        <taxon>Endopterygota</taxon>
        <taxon>Lepidoptera</taxon>
        <taxon>Glossata</taxon>
        <taxon>Ditrysia</taxon>
        <taxon>Tineoidea</taxon>
        <taxon>Psychidae</taxon>
        <taxon>Oiketicinae</taxon>
        <taxon>Eumeta</taxon>
    </lineage>
</organism>
<dbReference type="EMBL" id="BGZK01000576">
    <property type="protein sequence ID" value="GBP51164.1"/>
    <property type="molecule type" value="Genomic_DNA"/>
</dbReference>
<dbReference type="Proteomes" id="UP000299102">
    <property type="component" value="Unassembled WGS sequence"/>
</dbReference>
<name>A0A4C1WM28_EUMVA</name>
<dbReference type="OrthoDB" id="425681at2759"/>
<dbReference type="STRING" id="151549.A0A4C1WM28"/>
<comment type="caution">
    <text evidence="1">The sequence shown here is derived from an EMBL/GenBank/DDBJ whole genome shotgun (WGS) entry which is preliminary data.</text>
</comment>
<sequence length="136" mass="15060">MKVNVGKTKVMVFERGDSTTECDILIEGENVEQLKEFVHLDSLFTDNGKHDRDIERRVNAGNIINGASITIMNSKSISRQARLAIYNEVLIPKLNAGGAADVNYMGQPPDGKGKQTFAEPTRIFIFVHKLQSVKVA</sequence>
<keyword evidence="2" id="KW-1185">Reference proteome</keyword>
<proteinExistence type="predicted"/>
<evidence type="ECO:0000313" key="1">
    <source>
        <dbReference type="EMBL" id="GBP51164.1"/>
    </source>
</evidence>
<accession>A0A4C1WM28</accession>
<evidence type="ECO:0000313" key="2">
    <source>
        <dbReference type="Proteomes" id="UP000299102"/>
    </source>
</evidence>
<gene>
    <name evidence="1" type="ORF">EVAR_97988_1</name>
</gene>
<dbReference type="AlphaFoldDB" id="A0A4C1WM28"/>
<protein>
    <submittedName>
        <fullName evidence="1">Uncharacterized protein</fullName>
    </submittedName>
</protein>